<name>A0A4R0J9F4_9ACTN</name>
<feature type="transmembrane region" description="Helical" evidence="1">
    <location>
        <begin position="119"/>
        <end position="138"/>
    </location>
</feature>
<dbReference type="EMBL" id="SJJY01000003">
    <property type="protein sequence ID" value="TCC23853.1"/>
    <property type="molecule type" value="Genomic_DNA"/>
</dbReference>
<evidence type="ECO:0000313" key="2">
    <source>
        <dbReference type="EMBL" id="TCC23853.1"/>
    </source>
</evidence>
<feature type="transmembrane region" description="Helical" evidence="1">
    <location>
        <begin position="26"/>
        <end position="51"/>
    </location>
</feature>
<organism evidence="3 5">
    <name type="scientific">Kribbella speibonae</name>
    <dbReference type="NCBI Taxonomy" id="1572660"/>
    <lineage>
        <taxon>Bacteria</taxon>
        <taxon>Bacillati</taxon>
        <taxon>Actinomycetota</taxon>
        <taxon>Actinomycetes</taxon>
        <taxon>Propionibacteriales</taxon>
        <taxon>Kribbellaceae</taxon>
        <taxon>Kribbella</taxon>
    </lineage>
</organism>
<accession>A0A4R0J9F4</accession>
<gene>
    <name evidence="2" type="ORF">E0H58_19090</name>
    <name evidence="3" type="ORF">E0H92_16750</name>
</gene>
<evidence type="ECO:0000313" key="4">
    <source>
        <dbReference type="Proteomes" id="UP000292385"/>
    </source>
</evidence>
<feature type="transmembrane region" description="Helical" evidence="1">
    <location>
        <begin position="144"/>
        <end position="165"/>
    </location>
</feature>
<keyword evidence="1" id="KW-0812">Transmembrane</keyword>
<dbReference type="EMBL" id="SJKC01000002">
    <property type="protein sequence ID" value="TCC38105.1"/>
    <property type="molecule type" value="Genomic_DNA"/>
</dbReference>
<comment type="caution">
    <text evidence="3">The sequence shown here is derived from an EMBL/GenBank/DDBJ whole genome shotgun (WGS) entry which is preliminary data.</text>
</comment>
<dbReference type="InterPro" id="IPR010390">
    <property type="entry name" value="ABC-2_transporter-like"/>
</dbReference>
<dbReference type="PANTHER" id="PTHR36833:SF1">
    <property type="entry name" value="INTEGRAL MEMBRANE TRANSPORT PROTEIN"/>
    <property type="match status" value="1"/>
</dbReference>
<dbReference type="PANTHER" id="PTHR36833">
    <property type="entry name" value="SLR0610 PROTEIN-RELATED"/>
    <property type="match status" value="1"/>
</dbReference>
<feature type="transmembrane region" description="Helical" evidence="1">
    <location>
        <begin position="230"/>
        <end position="255"/>
    </location>
</feature>
<reference evidence="4 5" key="1">
    <citation type="submission" date="2019-02" db="EMBL/GenBank/DDBJ databases">
        <title>Kribbella capetownensis sp. nov. and Kribbella speibonae sp. nov., isolated from soil.</title>
        <authorList>
            <person name="Curtis S.M."/>
            <person name="Norton I."/>
            <person name="Everest G.J."/>
            <person name="Meyers P.R."/>
        </authorList>
    </citation>
    <scope>NUCLEOTIDE SEQUENCE [LARGE SCALE GENOMIC DNA]</scope>
    <source>
        <strain evidence="2 4">SK5</strain>
        <strain evidence="3 5">YM55</strain>
    </source>
</reference>
<evidence type="ECO:0000313" key="5">
    <source>
        <dbReference type="Proteomes" id="UP000294225"/>
    </source>
</evidence>
<keyword evidence="4" id="KW-1185">Reference proteome</keyword>
<dbReference type="Proteomes" id="UP000294225">
    <property type="component" value="Unassembled WGS sequence"/>
</dbReference>
<sequence>MADLIRDFRILLRVAWLTELEHKANLFISVIGALAFNAGQLLFIGVLLHAFGSIGGWTPAEVIVLFGIRMASHSVYAFFFRRTIDVDLVVHTGEFDRYLLRPTSPFLQLLMRRFNLQQIGDVIIAGVILALVLPRASITWHPLLVLWLALAIAAGGMLEGGLQLARGALAFRLRNTQSLTGLIDAVFGTYGNFPLQIFGPVGAVLFTAPLPLAFVAWIPAAMVTGRVDSLWFPAWLGWLSPAVGVACMAASIAFFTRQSRHYSSPGS</sequence>
<dbReference type="RefSeq" id="WP_131462714.1">
    <property type="nucleotide sequence ID" value="NZ_SJKC01000002.1"/>
</dbReference>
<feature type="transmembrane region" description="Helical" evidence="1">
    <location>
        <begin position="197"/>
        <end position="218"/>
    </location>
</feature>
<dbReference type="Proteomes" id="UP000292385">
    <property type="component" value="Unassembled WGS sequence"/>
</dbReference>
<feature type="transmembrane region" description="Helical" evidence="1">
    <location>
        <begin position="57"/>
        <end position="79"/>
    </location>
</feature>
<evidence type="ECO:0000256" key="1">
    <source>
        <dbReference type="SAM" id="Phobius"/>
    </source>
</evidence>
<protein>
    <submittedName>
        <fullName evidence="3">ABC transporter permease</fullName>
    </submittedName>
</protein>
<evidence type="ECO:0000313" key="3">
    <source>
        <dbReference type="EMBL" id="TCC38105.1"/>
    </source>
</evidence>
<dbReference type="Pfam" id="PF06182">
    <property type="entry name" value="ABC2_membrane_6"/>
    <property type="match status" value="1"/>
</dbReference>
<proteinExistence type="predicted"/>
<dbReference type="AlphaFoldDB" id="A0A4R0J9F4"/>
<keyword evidence="1" id="KW-1133">Transmembrane helix</keyword>
<keyword evidence="1" id="KW-0472">Membrane</keyword>